<dbReference type="AlphaFoldDB" id="A0A4Q1BF60"/>
<keyword evidence="3" id="KW-0539">Nucleus</keyword>
<dbReference type="SMART" id="SM00906">
    <property type="entry name" value="Fungal_trans"/>
    <property type="match status" value="1"/>
</dbReference>
<comment type="subcellular location">
    <subcellularLocation>
        <location evidence="1">Nucleus</location>
    </subcellularLocation>
</comment>
<accession>A0A4Q1BF60</accession>
<feature type="domain" description="Zn(2)-C6 fungal-type" evidence="5">
    <location>
        <begin position="168"/>
        <end position="197"/>
    </location>
</feature>
<feature type="compositionally biased region" description="Low complexity" evidence="4">
    <location>
        <begin position="853"/>
        <end position="876"/>
    </location>
</feature>
<dbReference type="InterPro" id="IPR001138">
    <property type="entry name" value="Zn2Cys6_DnaBD"/>
</dbReference>
<reference evidence="6 7" key="1">
    <citation type="submission" date="2016-06" db="EMBL/GenBank/DDBJ databases">
        <title>Evolution of pathogenesis and genome organization in the Tremellales.</title>
        <authorList>
            <person name="Cuomo C."/>
            <person name="Litvintseva A."/>
            <person name="Heitman J."/>
            <person name="Chen Y."/>
            <person name="Sun S."/>
            <person name="Springer D."/>
            <person name="Dromer F."/>
            <person name="Young S."/>
            <person name="Zeng Q."/>
            <person name="Chapman S."/>
            <person name="Gujja S."/>
            <person name="Saif S."/>
            <person name="Birren B."/>
        </authorList>
    </citation>
    <scope>NUCLEOTIDE SEQUENCE [LARGE SCALE GENOMIC DNA]</scope>
    <source>
        <strain evidence="6 7">ATCC 28783</strain>
    </source>
</reference>
<proteinExistence type="predicted"/>
<dbReference type="GO" id="GO:0005634">
    <property type="term" value="C:nucleus"/>
    <property type="evidence" value="ECO:0007669"/>
    <property type="project" value="UniProtKB-SubCell"/>
</dbReference>
<dbReference type="VEuPathDB" id="FungiDB:TREMEDRAFT_33487"/>
<evidence type="ECO:0000313" key="7">
    <source>
        <dbReference type="Proteomes" id="UP000289152"/>
    </source>
</evidence>
<dbReference type="GO" id="GO:0003677">
    <property type="term" value="F:DNA binding"/>
    <property type="evidence" value="ECO:0007669"/>
    <property type="project" value="InterPro"/>
</dbReference>
<evidence type="ECO:0000313" key="6">
    <source>
        <dbReference type="EMBL" id="RXK36275.1"/>
    </source>
</evidence>
<feature type="compositionally biased region" description="Polar residues" evidence="4">
    <location>
        <begin position="877"/>
        <end position="889"/>
    </location>
</feature>
<feature type="region of interest" description="Disordered" evidence="4">
    <location>
        <begin position="1"/>
        <end position="113"/>
    </location>
</feature>
<dbReference type="InterPro" id="IPR050613">
    <property type="entry name" value="Sec_Metabolite_Reg"/>
</dbReference>
<evidence type="ECO:0000259" key="5">
    <source>
        <dbReference type="PROSITE" id="PS50048"/>
    </source>
</evidence>
<dbReference type="PANTHER" id="PTHR31001:SF56">
    <property type="entry name" value="ZN(2)-C6 FUNGAL-TYPE DOMAIN-CONTAINING PROTEIN"/>
    <property type="match status" value="1"/>
</dbReference>
<dbReference type="OrthoDB" id="424974at2759"/>
<name>A0A4Q1BF60_TREME</name>
<organism evidence="6 7">
    <name type="scientific">Tremella mesenterica</name>
    <name type="common">Jelly fungus</name>
    <dbReference type="NCBI Taxonomy" id="5217"/>
    <lineage>
        <taxon>Eukaryota</taxon>
        <taxon>Fungi</taxon>
        <taxon>Dikarya</taxon>
        <taxon>Basidiomycota</taxon>
        <taxon>Agaricomycotina</taxon>
        <taxon>Tremellomycetes</taxon>
        <taxon>Tremellales</taxon>
        <taxon>Tremellaceae</taxon>
        <taxon>Tremella</taxon>
    </lineage>
</organism>
<dbReference type="Pfam" id="PF04082">
    <property type="entry name" value="Fungal_trans"/>
    <property type="match status" value="1"/>
</dbReference>
<evidence type="ECO:0000256" key="4">
    <source>
        <dbReference type="SAM" id="MobiDB-lite"/>
    </source>
</evidence>
<evidence type="ECO:0000256" key="1">
    <source>
        <dbReference type="ARBA" id="ARBA00004123"/>
    </source>
</evidence>
<protein>
    <recommendedName>
        <fullName evidence="5">Zn(2)-C6 fungal-type domain-containing protein</fullName>
    </recommendedName>
</protein>
<dbReference type="GO" id="GO:0006351">
    <property type="term" value="P:DNA-templated transcription"/>
    <property type="evidence" value="ECO:0007669"/>
    <property type="project" value="InterPro"/>
</dbReference>
<dbReference type="Proteomes" id="UP000289152">
    <property type="component" value="Unassembled WGS sequence"/>
</dbReference>
<feature type="compositionally biased region" description="Polar residues" evidence="4">
    <location>
        <begin position="954"/>
        <end position="971"/>
    </location>
</feature>
<feature type="compositionally biased region" description="Basic and acidic residues" evidence="4">
    <location>
        <begin position="978"/>
        <end position="993"/>
    </location>
</feature>
<evidence type="ECO:0000256" key="2">
    <source>
        <dbReference type="ARBA" id="ARBA00022723"/>
    </source>
</evidence>
<dbReference type="CDD" id="cd00067">
    <property type="entry name" value="GAL4"/>
    <property type="match status" value="1"/>
</dbReference>
<dbReference type="CDD" id="cd12148">
    <property type="entry name" value="fungal_TF_MHR"/>
    <property type="match status" value="1"/>
</dbReference>
<dbReference type="VEuPathDB" id="FungiDB:TREMEDRAFT_72142"/>
<dbReference type="GO" id="GO:0008270">
    <property type="term" value="F:zinc ion binding"/>
    <property type="evidence" value="ECO:0007669"/>
    <property type="project" value="InterPro"/>
</dbReference>
<sequence length="1041" mass="115989">MPAEPVRGYSSHDKHRHDGVQLPTLGSWAPNMHPQPHAQYPNRNGMVTNPPPRDRDEGMTPYPIHLVPQPADQSYDTHQFPQPLAYDSRHSPYELDRGIKRPRSNEVRRPSDADEVEAGLALAGMGLGLSAGQMKARRESLGDHVTPIAKKVKKEEKKKNGEKDGKKSCSECRRLKAKCDRVFPCSNCRRRGCALVCPDGDLSCMQGKRLVLASTEQLHERIAQLEAALFQAHSALSTKSHPLLAPQYLDGGFADPNLSPPREEVVYTPPAHVHTTETHPISPKGAASTTSASSYALVTPELTANSVTQLGLLGEKEHGPTQSRMAVESLLLSHATAAPEGKREDEWAGENAAPAMIVGNVGSGQDIEEISERHTVLELLTDIRRILPSREETARRAAHFWQSSGWFQNILKQEEFDAIYEPAVYAPTQINKITPHKLACVLMVLCLDTYFDISTETVNPAVAEYWQGVQKCFDTRFGWSASLPGVQALALVVFFVGFGWRGVRTSNFFWLRLMTSQALQLGLHRDPHPSLPAEEREFRRRVFHEMYTIDCLVSINHGQRTAITLETIETQFPEKVSMQARVKYDYMRHVKNAVINIGCLPDSAPASWEEICTVQERMSTASPQAFPAAHCPIFSGQPFPPRAEDPAKQNTVELTQCTTSLCQSKAALFLYRPSLRRLIQRIRSQPREAVSFSDMDRQVVVKTYEACHAIIAVSIWMARSHPRIAARSWSVWVQTFSAAVSISALAIWAGPYLESAFVESAYKELAEACDMIRENGSARSQGIKDLLPILQNLVANRYPRVIGLDPLQTQISPEGEDMLFALLGGQVEQRVISPTSNRLSHDYPSSDLYPQPQTSSTEQSQNSNVQSQNLNVQSQSHPVQSNHQSQNRYPDQARIQHTILPDQSQQTQYNTFDFTLALVNPAPSDKVTMDDFFPIVSSYLGTIPIPPLSSFADSQSHVAQTESLANRNQHSPFGDGQEDGHHHTLENGQEDRTPHILGQRQEEGMNSTELWARLQTFYEPTPASWGQGAVPFVTYDGQGMF</sequence>
<dbReference type="EMBL" id="SDIL01000103">
    <property type="protein sequence ID" value="RXK36275.1"/>
    <property type="molecule type" value="Genomic_DNA"/>
</dbReference>
<dbReference type="InParanoid" id="A0A4Q1BF60"/>
<gene>
    <name evidence="6" type="ORF">M231_06479</name>
</gene>
<feature type="compositionally biased region" description="Basic and acidic residues" evidence="4">
    <location>
        <begin position="87"/>
        <end position="112"/>
    </location>
</feature>
<dbReference type="PANTHER" id="PTHR31001">
    <property type="entry name" value="UNCHARACTERIZED TRANSCRIPTIONAL REGULATORY PROTEIN"/>
    <property type="match status" value="1"/>
</dbReference>
<dbReference type="Gene3D" id="4.10.240.10">
    <property type="entry name" value="Zn(2)-C6 fungal-type DNA-binding domain"/>
    <property type="match status" value="1"/>
</dbReference>
<dbReference type="PROSITE" id="PS50048">
    <property type="entry name" value="ZN2_CY6_FUNGAL_2"/>
    <property type="match status" value="1"/>
</dbReference>
<comment type="caution">
    <text evidence="6">The sequence shown here is derived from an EMBL/GenBank/DDBJ whole genome shotgun (WGS) entry which is preliminary data.</text>
</comment>
<keyword evidence="7" id="KW-1185">Reference proteome</keyword>
<keyword evidence="2" id="KW-0479">Metal-binding</keyword>
<feature type="compositionally biased region" description="Basic and acidic residues" evidence="4">
    <location>
        <begin position="10"/>
        <end position="19"/>
    </location>
</feature>
<feature type="region of interest" description="Disordered" evidence="4">
    <location>
        <begin position="836"/>
        <end position="889"/>
    </location>
</feature>
<dbReference type="InterPro" id="IPR036864">
    <property type="entry name" value="Zn2-C6_fun-type_DNA-bd_sf"/>
</dbReference>
<feature type="region of interest" description="Disordered" evidence="4">
    <location>
        <begin position="954"/>
        <end position="993"/>
    </location>
</feature>
<dbReference type="PROSITE" id="PS00463">
    <property type="entry name" value="ZN2_CY6_FUNGAL_1"/>
    <property type="match status" value="1"/>
</dbReference>
<feature type="compositionally biased region" description="Polar residues" evidence="4">
    <location>
        <begin position="71"/>
        <end position="80"/>
    </location>
</feature>
<evidence type="ECO:0000256" key="3">
    <source>
        <dbReference type="ARBA" id="ARBA00023242"/>
    </source>
</evidence>
<dbReference type="GO" id="GO:0000981">
    <property type="term" value="F:DNA-binding transcription factor activity, RNA polymerase II-specific"/>
    <property type="evidence" value="ECO:0007669"/>
    <property type="project" value="InterPro"/>
</dbReference>
<dbReference type="InterPro" id="IPR007219">
    <property type="entry name" value="XnlR_reg_dom"/>
</dbReference>